<protein>
    <submittedName>
        <fullName evidence="1">Uncharacterized protein</fullName>
    </submittedName>
</protein>
<sequence length="50" mass="5843">MATDKTYITTTRYPTKKIYLKIKSNASERDKNIGDFIWECVKKSIENGEI</sequence>
<evidence type="ECO:0000313" key="1">
    <source>
        <dbReference type="EMBL" id="GAG62118.1"/>
    </source>
</evidence>
<reference evidence="1" key="1">
    <citation type="journal article" date="2014" name="Front. Microbiol.">
        <title>High frequency of phylogenetically diverse reductive dehalogenase-homologous genes in deep subseafloor sedimentary metagenomes.</title>
        <authorList>
            <person name="Kawai M."/>
            <person name="Futagami T."/>
            <person name="Toyoda A."/>
            <person name="Takaki Y."/>
            <person name="Nishi S."/>
            <person name="Hori S."/>
            <person name="Arai W."/>
            <person name="Tsubouchi T."/>
            <person name="Morono Y."/>
            <person name="Uchiyama I."/>
            <person name="Ito T."/>
            <person name="Fujiyama A."/>
            <person name="Inagaki F."/>
            <person name="Takami H."/>
        </authorList>
    </citation>
    <scope>NUCLEOTIDE SEQUENCE</scope>
    <source>
        <strain evidence="1">Expedition CK06-06</strain>
    </source>
</reference>
<accession>X0ZP11</accession>
<dbReference type="EMBL" id="BART01009054">
    <property type="protein sequence ID" value="GAG62118.1"/>
    <property type="molecule type" value="Genomic_DNA"/>
</dbReference>
<proteinExistence type="predicted"/>
<dbReference type="AlphaFoldDB" id="X0ZP11"/>
<gene>
    <name evidence="1" type="ORF">S01H4_20179</name>
</gene>
<organism evidence="1">
    <name type="scientific">marine sediment metagenome</name>
    <dbReference type="NCBI Taxonomy" id="412755"/>
    <lineage>
        <taxon>unclassified sequences</taxon>
        <taxon>metagenomes</taxon>
        <taxon>ecological metagenomes</taxon>
    </lineage>
</organism>
<comment type="caution">
    <text evidence="1">The sequence shown here is derived from an EMBL/GenBank/DDBJ whole genome shotgun (WGS) entry which is preliminary data.</text>
</comment>
<name>X0ZP11_9ZZZZ</name>